<dbReference type="PROSITE" id="PS00455">
    <property type="entry name" value="AMP_BINDING"/>
    <property type="match status" value="1"/>
</dbReference>
<evidence type="ECO:0000256" key="5">
    <source>
        <dbReference type="ARBA" id="ARBA00050154"/>
    </source>
</evidence>
<feature type="domain" description="AMP-dependent synthetase/ligase" evidence="12">
    <location>
        <begin position="37"/>
        <end position="400"/>
    </location>
</feature>
<comment type="pathway">
    <text evidence="1">Siderophore biosynthesis.</text>
</comment>
<dbReference type="Gene3D" id="3.40.50.980">
    <property type="match status" value="2"/>
</dbReference>
<dbReference type="RefSeq" id="WP_110652746.1">
    <property type="nucleotide sequence ID" value="NZ_MOAP01000012.1"/>
</dbReference>
<dbReference type="PANTHER" id="PTHR43767">
    <property type="entry name" value="LONG-CHAIN-FATTY-ACID--COA LIGASE"/>
    <property type="match status" value="1"/>
</dbReference>
<dbReference type="InterPro" id="IPR050237">
    <property type="entry name" value="ATP-dep_AMP-bd_enzyme"/>
</dbReference>
<dbReference type="FunFam" id="2.30.38.10:FF:000003">
    <property type="entry name" value="Vibriobactin-specific 2,3-dihydroxybenzoate-AMP ligase"/>
    <property type="match status" value="1"/>
</dbReference>
<evidence type="ECO:0000256" key="1">
    <source>
        <dbReference type="ARBA" id="ARBA00004924"/>
    </source>
</evidence>
<evidence type="ECO:0000256" key="8">
    <source>
        <dbReference type="ARBA" id="ARBA00066647"/>
    </source>
</evidence>
<dbReference type="Pfam" id="PF13193">
    <property type="entry name" value="AMP-binding_C"/>
    <property type="match status" value="1"/>
</dbReference>
<dbReference type="SUPFAM" id="SSF56801">
    <property type="entry name" value="Acetyl-CoA synthetase-like"/>
    <property type="match status" value="1"/>
</dbReference>
<keyword evidence="4" id="KW-0045">Antibiotic biosynthesis</keyword>
<sequence length="555" mass="61103">MSTFDDLQDCPSWPEAFAQRYRQAGYWREETFGDLLRVAAQAFAEREALTDGEQRLSYRQLDLRVDQLAAGLYRLGLRAGDNVVLQLPNRSAFVETCFALYRLGVRPIFALPAHRHLEIGRFCEFAQARAYLCTDCDAGFDYRAMARDLKAGHPHLEWVIVAGEAEEFTALDGLYDPAPSPAFPAPSADAVACFQLSGGSTGIPKLIPRRHNEYLYNLRASVERCGLSSASVYLAVLPMAHNFPMCCPGFMGTLSVGGRVVLGHSPSPEVCFELIEREAVTHTALVPPLALVWMEAAQARGRGLSSLQLLQVGGAKLSFEAARRIEPVLGCRLQQVFGMAEGLICYTDPQDPPQRVLHTQGRPLSPADEIRVVDEQDQPVPVGQVGQLLTRGPYTIRGYYRYPEHNAQAFTADGFYRTGDRVQLTADGYLMVEGRDKDLINRGGEKIAAEEVENLLLSHPAVADIALVAMPDAFLGERTCAFVIARGQAPRAVELLRHLRAQGLAAFKLPDRFEFIPAFPQTGVGKVSRKHLREAIQALYFGAEAQARVGTDARG</sequence>
<dbReference type="GO" id="GO:0017000">
    <property type="term" value="P:antibiotic biosynthetic process"/>
    <property type="evidence" value="ECO:0007669"/>
    <property type="project" value="UniProtKB-KW"/>
</dbReference>
<dbReference type="InterPro" id="IPR025110">
    <property type="entry name" value="AMP-bd_C"/>
</dbReference>
<evidence type="ECO:0000256" key="3">
    <source>
        <dbReference type="ARBA" id="ARBA00022598"/>
    </source>
</evidence>
<evidence type="ECO:0000256" key="9">
    <source>
        <dbReference type="ARBA" id="ARBA00071567"/>
    </source>
</evidence>
<comment type="function">
    <text evidence="6">Involved in the biosynthesis of the siderophore pyochelin. Specifically adenylates salicylate and loads it onto the holo form of PchE via a thioester linkage to the phosphopanthetheine moiety. Is also involved in the synthesis of the antifungal antibiotic dihydroaeruginoic acid (Dha or hydroxyphenyl-thiazolinyl-carboxylate), a precursor of pyochelin.</text>
</comment>
<dbReference type="Proteomes" id="UP000248188">
    <property type="component" value="Unassembled WGS sequence"/>
</dbReference>
<comment type="caution">
    <text evidence="14">The sequence shown here is derived from an EMBL/GenBank/DDBJ whole genome shotgun (WGS) entry which is preliminary data.</text>
</comment>
<dbReference type="GO" id="GO:0008668">
    <property type="term" value="F:2,3-dihydroxybenzoate--[aryl-carrier protein] ligase"/>
    <property type="evidence" value="ECO:0007669"/>
    <property type="project" value="InterPro"/>
</dbReference>
<dbReference type="InterPro" id="IPR000873">
    <property type="entry name" value="AMP-dep_synth/lig_dom"/>
</dbReference>
<gene>
    <name evidence="14" type="ORF">DMX08_19875</name>
</gene>
<reference evidence="14 15" key="1">
    <citation type="submission" date="2018-06" db="EMBL/GenBank/DDBJ databases">
        <title>Pseudomonas diversity within urban Lake Michigan freshwaters.</title>
        <authorList>
            <person name="Batrich M."/>
            <person name="Hatzopoulos T."/>
            <person name="Putonti C."/>
        </authorList>
    </citation>
    <scope>NUCLEOTIDE SEQUENCE [LARGE SCALE GENOMIC DNA]</scope>
    <source>
        <strain evidence="14 15">MB-090624</strain>
    </source>
</reference>
<keyword evidence="3" id="KW-0436">Ligase</keyword>
<dbReference type="PANTHER" id="PTHR43767:SF1">
    <property type="entry name" value="NONRIBOSOMAL PEPTIDE SYNTHASE PES1 (EUROFUNG)-RELATED"/>
    <property type="match status" value="1"/>
</dbReference>
<dbReference type="Gene3D" id="2.30.38.10">
    <property type="entry name" value="Luciferase, Domain 3"/>
    <property type="match status" value="1"/>
</dbReference>
<organism evidence="14 15">
    <name type="scientific">Pseudomonas protegens</name>
    <dbReference type="NCBI Taxonomy" id="380021"/>
    <lineage>
        <taxon>Bacteria</taxon>
        <taxon>Pseudomonadati</taxon>
        <taxon>Pseudomonadota</taxon>
        <taxon>Gammaproteobacteria</taxon>
        <taxon>Pseudomonadales</taxon>
        <taxon>Pseudomonadaceae</taxon>
        <taxon>Pseudomonas</taxon>
    </lineage>
</organism>
<name>A0A9Q6IG20_9PSED</name>
<evidence type="ECO:0000256" key="11">
    <source>
        <dbReference type="ARBA" id="ARBA00081127"/>
    </source>
</evidence>
<evidence type="ECO:0000256" key="7">
    <source>
        <dbReference type="ARBA" id="ARBA00060604"/>
    </source>
</evidence>
<dbReference type="CDD" id="cd05920">
    <property type="entry name" value="23DHB-AMP_lg"/>
    <property type="match status" value="1"/>
</dbReference>
<dbReference type="Pfam" id="PF00501">
    <property type="entry name" value="AMP-binding"/>
    <property type="match status" value="1"/>
</dbReference>
<protein>
    <recommendedName>
        <fullName evidence="9">Pyochelin synthase PchD</fullName>
        <ecNumber evidence="8">6.2.1.61</ecNumber>
    </recommendedName>
    <alternativeName>
        <fullName evidence="11">Nonribosomal peptide synthase PchD</fullName>
    </alternativeName>
    <alternativeName>
        <fullName evidence="10">Salicylate--[aryl-carrier protein] ligase</fullName>
    </alternativeName>
</protein>
<dbReference type="NCBIfam" id="TIGR02275">
    <property type="entry name" value="DHB_AMP_lig"/>
    <property type="match status" value="1"/>
</dbReference>
<accession>A0A9Q6IG20</accession>
<evidence type="ECO:0000259" key="12">
    <source>
        <dbReference type="Pfam" id="PF00501"/>
    </source>
</evidence>
<dbReference type="InterPro" id="IPR011963">
    <property type="entry name" value="DHB_AMP_lig"/>
</dbReference>
<dbReference type="EMBL" id="QJRN01000012">
    <property type="protein sequence ID" value="PYC33946.1"/>
    <property type="molecule type" value="Genomic_DNA"/>
</dbReference>
<evidence type="ECO:0000256" key="10">
    <source>
        <dbReference type="ARBA" id="ARBA00077773"/>
    </source>
</evidence>
<dbReference type="InterPro" id="IPR020845">
    <property type="entry name" value="AMP-binding_CS"/>
</dbReference>
<evidence type="ECO:0000259" key="13">
    <source>
        <dbReference type="Pfam" id="PF13193"/>
    </source>
</evidence>
<dbReference type="GO" id="GO:0019290">
    <property type="term" value="P:siderophore biosynthetic process"/>
    <property type="evidence" value="ECO:0007669"/>
    <property type="project" value="InterPro"/>
</dbReference>
<feature type="domain" description="AMP-binding enzyme C-terminal" evidence="13">
    <location>
        <begin position="451"/>
        <end position="526"/>
    </location>
</feature>
<comment type="catalytic activity">
    <reaction evidence="5">
        <text>salicylate + holo-[ACP] + ATP = salicyl-[ACP] + AMP + diphosphate</text>
        <dbReference type="Rhea" id="RHEA:61648"/>
        <dbReference type="Rhea" id="RHEA-COMP:9685"/>
        <dbReference type="Rhea" id="RHEA-COMP:19022"/>
        <dbReference type="ChEBI" id="CHEBI:30616"/>
        <dbReference type="ChEBI" id="CHEBI:30762"/>
        <dbReference type="ChEBI" id="CHEBI:33019"/>
        <dbReference type="ChEBI" id="CHEBI:64479"/>
        <dbReference type="ChEBI" id="CHEBI:86464"/>
        <dbReference type="ChEBI" id="CHEBI:456215"/>
        <dbReference type="EC" id="6.2.1.61"/>
    </reaction>
    <physiologicalReaction direction="left-to-right" evidence="5">
        <dbReference type="Rhea" id="RHEA:61649"/>
    </physiologicalReaction>
</comment>
<evidence type="ECO:0000313" key="15">
    <source>
        <dbReference type="Proteomes" id="UP000248188"/>
    </source>
</evidence>
<dbReference type="FunFam" id="3.30.300.30:FF:000008">
    <property type="entry name" value="2,3-dihydroxybenzoate-AMP ligase"/>
    <property type="match status" value="1"/>
</dbReference>
<evidence type="ECO:0000256" key="4">
    <source>
        <dbReference type="ARBA" id="ARBA00023194"/>
    </source>
</evidence>
<evidence type="ECO:0000256" key="2">
    <source>
        <dbReference type="ARBA" id="ARBA00006432"/>
    </source>
</evidence>
<dbReference type="EC" id="6.2.1.61" evidence="8"/>
<comment type="pathway">
    <text evidence="7">Antifungal biosynthesis.</text>
</comment>
<proteinExistence type="inferred from homology"/>
<dbReference type="Gene3D" id="3.30.300.30">
    <property type="match status" value="1"/>
</dbReference>
<evidence type="ECO:0000256" key="6">
    <source>
        <dbReference type="ARBA" id="ARBA00060045"/>
    </source>
</evidence>
<dbReference type="InterPro" id="IPR045851">
    <property type="entry name" value="AMP-bd_C_sf"/>
</dbReference>
<evidence type="ECO:0000313" key="14">
    <source>
        <dbReference type="EMBL" id="PYC33946.1"/>
    </source>
</evidence>
<dbReference type="AlphaFoldDB" id="A0A9Q6IG20"/>
<comment type="similarity">
    <text evidence="2">Belongs to the ATP-dependent AMP-binding enzyme family.</text>
</comment>